<evidence type="ECO:0000313" key="3">
    <source>
        <dbReference type="Proteomes" id="UP000236161"/>
    </source>
</evidence>
<evidence type="ECO:0000256" key="1">
    <source>
        <dbReference type="SAM" id="MobiDB-lite"/>
    </source>
</evidence>
<dbReference type="AlphaFoldDB" id="A0A2I0A3E8"/>
<dbReference type="Proteomes" id="UP000236161">
    <property type="component" value="Unassembled WGS sequence"/>
</dbReference>
<evidence type="ECO:0000313" key="2">
    <source>
        <dbReference type="EMBL" id="PKA50060.1"/>
    </source>
</evidence>
<sequence>MWLKFKFGGFNKQNLCKKKLNIFKEDNESILITFLLPAGKLKLDNGSPEDGGRCTELQSKEDGGGRRESMSKVWSLAPEGEGTTQRFCRSLVPDEKSSEAAIFYAGGATQ</sequence>
<organism evidence="2 3">
    <name type="scientific">Apostasia shenzhenica</name>
    <dbReference type="NCBI Taxonomy" id="1088818"/>
    <lineage>
        <taxon>Eukaryota</taxon>
        <taxon>Viridiplantae</taxon>
        <taxon>Streptophyta</taxon>
        <taxon>Embryophyta</taxon>
        <taxon>Tracheophyta</taxon>
        <taxon>Spermatophyta</taxon>
        <taxon>Magnoliopsida</taxon>
        <taxon>Liliopsida</taxon>
        <taxon>Asparagales</taxon>
        <taxon>Orchidaceae</taxon>
        <taxon>Apostasioideae</taxon>
        <taxon>Apostasia</taxon>
    </lineage>
</organism>
<feature type="region of interest" description="Disordered" evidence="1">
    <location>
        <begin position="44"/>
        <end position="69"/>
    </location>
</feature>
<feature type="compositionally biased region" description="Basic and acidic residues" evidence="1">
    <location>
        <begin position="50"/>
        <end position="69"/>
    </location>
</feature>
<dbReference type="EMBL" id="KZ452032">
    <property type="protein sequence ID" value="PKA50060.1"/>
    <property type="molecule type" value="Genomic_DNA"/>
</dbReference>
<keyword evidence="3" id="KW-1185">Reference proteome</keyword>
<gene>
    <name evidence="2" type="ORF">AXF42_Ash021091</name>
</gene>
<protein>
    <submittedName>
        <fullName evidence="2">Uncharacterized protein</fullName>
    </submittedName>
</protein>
<reference evidence="2 3" key="1">
    <citation type="journal article" date="2017" name="Nature">
        <title>The Apostasia genome and the evolution of orchids.</title>
        <authorList>
            <person name="Zhang G.Q."/>
            <person name="Liu K.W."/>
            <person name="Li Z."/>
            <person name="Lohaus R."/>
            <person name="Hsiao Y.Y."/>
            <person name="Niu S.C."/>
            <person name="Wang J.Y."/>
            <person name="Lin Y.C."/>
            <person name="Xu Q."/>
            <person name="Chen L.J."/>
            <person name="Yoshida K."/>
            <person name="Fujiwara S."/>
            <person name="Wang Z.W."/>
            <person name="Zhang Y.Q."/>
            <person name="Mitsuda N."/>
            <person name="Wang M."/>
            <person name="Liu G.H."/>
            <person name="Pecoraro L."/>
            <person name="Huang H.X."/>
            <person name="Xiao X.J."/>
            <person name="Lin M."/>
            <person name="Wu X.Y."/>
            <person name="Wu W.L."/>
            <person name="Chen Y.Y."/>
            <person name="Chang S.B."/>
            <person name="Sakamoto S."/>
            <person name="Ohme-Takagi M."/>
            <person name="Yagi M."/>
            <person name="Zeng S.J."/>
            <person name="Shen C.Y."/>
            <person name="Yeh C.M."/>
            <person name="Luo Y.B."/>
            <person name="Tsai W.C."/>
            <person name="Van de Peer Y."/>
            <person name="Liu Z.J."/>
        </authorList>
    </citation>
    <scope>NUCLEOTIDE SEQUENCE [LARGE SCALE GENOMIC DNA]</scope>
    <source>
        <strain evidence="3">cv. Shenzhen</strain>
        <tissue evidence="2">Stem</tissue>
    </source>
</reference>
<accession>A0A2I0A3E8</accession>
<name>A0A2I0A3E8_9ASPA</name>
<proteinExistence type="predicted"/>